<reference evidence="7 8" key="1">
    <citation type="submission" date="2019-04" db="EMBL/GenBank/DDBJ databases">
        <title>Isachenkonia alkalipeptolytica gen. nov. sp. nov. a new anaerobic, alkiliphilic organothrophic bacterium capable to reduce synthesized ferrihydrite isolated from a soda lake.</title>
        <authorList>
            <person name="Toshchakov S.V."/>
            <person name="Zavarzina D.G."/>
            <person name="Zhilina T.N."/>
            <person name="Kostrikina N.A."/>
            <person name="Kublanov I.V."/>
        </authorList>
    </citation>
    <scope>NUCLEOTIDE SEQUENCE [LARGE SCALE GENOMIC DNA]</scope>
    <source>
        <strain evidence="7 8">Z-1701</strain>
    </source>
</reference>
<evidence type="ECO:0000313" key="7">
    <source>
        <dbReference type="EMBL" id="NBG87440.1"/>
    </source>
</evidence>
<evidence type="ECO:0000256" key="3">
    <source>
        <dbReference type="ARBA" id="ARBA00024867"/>
    </source>
</evidence>
<feature type="domain" description="Response regulatory" evidence="5">
    <location>
        <begin position="4"/>
        <end position="122"/>
    </location>
</feature>
<gene>
    <name evidence="7" type="ORF">ISALK_02885</name>
</gene>
<dbReference type="EMBL" id="SUMG01000002">
    <property type="protein sequence ID" value="NBG87440.1"/>
    <property type="molecule type" value="Genomic_DNA"/>
</dbReference>
<dbReference type="InterPro" id="IPR011006">
    <property type="entry name" value="CheY-like_superfamily"/>
</dbReference>
<dbReference type="Gene3D" id="3.60.40.10">
    <property type="entry name" value="PPM-type phosphatase domain"/>
    <property type="match status" value="1"/>
</dbReference>
<dbReference type="InterPro" id="IPR036457">
    <property type="entry name" value="PPM-type-like_dom_sf"/>
</dbReference>
<organism evidence="7 8">
    <name type="scientific">Isachenkonia alkalipeptolytica</name>
    <dbReference type="NCBI Taxonomy" id="2565777"/>
    <lineage>
        <taxon>Bacteria</taxon>
        <taxon>Bacillati</taxon>
        <taxon>Bacillota</taxon>
        <taxon>Clostridia</taxon>
        <taxon>Eubacteriales</taxon>
        <taxon>Clostridiaceae</taxon>
        <taxon>Isachenkonia</taxon>
    </lineage>
</organism>
<dbReference type="PROSITE" id="PS51746">
    <property type="entry name" value="PPM_2"/>
    <property type="match status" value="1"/>
</dbReference>
<dbReference type="InterPro" id="IPR001789">
    <property type="entry name" value="Sig_transdc_resp-reg_receiver"/>
</dbReference>
<dbReference type="Pfam" id="PF07228">
    <property type="entry name" value="SpoIIE"/>
    <property type="match status" value="1"/>
</dbReference>
<evidence type="ECO:0000256" key="1">
    <source>
        <dbReference type="ARBA" id="ARBA00018672"/>
    </source>
</evidence>
<comment type="function">
    <text evidence="3">May play the central regulatory role in sporulation. It may be an element of the effector pathway responsible for the activation of sporulation genes in response to nutritional stress. Spo0A may act in concert with spo0H (a sigma factor) to control the expression of some genes that are critical to the sporulation process.</text>
</comment>
<dbReference type="SUPFAM" id="SSF52172">
    <property type="entry name" value="CheY-like"/>
    <property type="match status" value="1"/>
</dbReference>
<dbReference type="Proteomes" id="UP000449710">
    <property type="component" value="Unassembled WGS sequence"/>
</dbReference>
<dbReference type="PANTHER" id="PTHR43156:SF2">
    <property type="entry name" value="STAGE II SPORULATION PROTEIN E"/>
    <property type="match status" value="1"/>
</dbReference>
<dbReference type="GO" id="GO:0000160">
    <property type="term" value="P:phosphorelay signal transduction system"/>
    <property type="evidence" value="ECO:0007669"/>
    <property type="project" value="InterPro"/>
</dbReference>
<dbReference type="Pfam" id="PF00072">
    <property type="entry name" value="Response_reg"/>
    <property type="match status" value="1"/>
</dbReference>
<sequence length="384" mass="43729">MHYSVLIVDDMPVNRKLMKKVLKNSVEEVTFYEAEDGFEALELLGKKEIDLIILDLMMPGKDGYQVLREIKGKEALKDIPVIVNSAVDDMGSFKETLTLGAIDYFTKPITPDQMKVIIPLKVHNALKFYEQKKELMKANEKMMQEMKIASVLQKALITGEQDLKKVRVKSKYIPSSQIGGDFHDCIETEDKVWFIIADVTGHGVAAAMVSSMVKVIFNHVIQESRSPKEVLEHINYTFYHMMSDNRHLCFSAFVGVIEKDRLTYANAGHPYAGLYQKNSGEVRSLEQNGFLIGVFEDTDYEDLTTAIEPGDFIIAYTDGLYETKMDEGESSNSHETVFEEMKKHKSLIPHRQEDFMKAMIHSFGKFEDGDFEDDVALMMIEVKS</sequence>
<keyword evidence="8" id="KW-1185">Reference proteome</keyword>
<name>A0AA43XKA5_9CLOT</name>
<evidence type="ECO:0000256" key="2">
    <source>
        <dbReference type="ARBA" id="ARBA00022801"/>
    </source>
</evidence>
<evidence type="ECO:0000256" key="4">
    <source>
        <dbReference type="PROSITE-ProRule" id="PRU00169"/>
    </source>
</evidence>
<dbReference type="InterPro" id="IPR052016">
    <property type="entry name" value="Bact_Sigma-Reg"/>
</dbReference>
<feature type="domain" description="PPM-type phosphatase" evidence="6">
    <location>
        <begin position="165"/>
        <end position="382"/>
    </location>
</feature>
<keyword evidence="4" id="KW-0597">Phosphoprotein</keyword>
<dbReference type="Gene3D" id="3.40.50.2300">
    <property type="match status" value="1"/>
</dbReference>
<dbReference type="SMART" id="SM00448">
    <property type="entry name" value="REC"/>
    <property type="match status" value="1"/>
</dbReference>
<comment type="caution">
    <text evidence="7">The sequence shown here is derived from an EMBL/GenBank/DDBJ whole genome shotgun (WGS) entry which is preliminary data.</text>
</comment>
<dbReference type="SUPFAM" id="SSF81606">
    <property type="entry name" value="PP2C-like"/>
    <property type="match status" value="1"/>
</dbReference>
<evidence type="ECO:0000259" key="5">
    <source>
        <dbReference type="PROSITE" id="PS50110"/>
    </source>
</evidence>
<evidence type="ECO:0000259" key="6">
    <source>
        <dbReference type="PROSITE" id="PS51746"/>
    </source>
</evidence>
<dbReference type="PROSITE" id="PS50110">
    <property type="entry name" value="RESPONSE_REGULATORY"/>
    <property type="match status" value="1"/>
</dbReference>
<feature type="modified residue" description="4-aspartylphosphate" evidence="4">
    <location>
        <position position="55"/>
    </location>
</feature>
<dbReference type="RefSeq" id="WP_160718842.1">
    <property type="nucleotide sequence ID" value="NZ_SUMG01000002.1"/>
</dbReference>
<accession>A0AA43XKA5</accession>
<keyword evidence="2" id="KW-0378">Hydrolase</keyword>
<dbReference type="AlphaFoldDB" id="A0AA43XKA5"/>
<proteinExistence type="predicted"/>
<dbReference type="PANTHER" id="PTHR43156">
    <property type="entry name" value="STAGE II SPORULATION PROTEIN E-RELATED"/>
    <property type="match status" value="1"/>
</dbReference>
<protein>
    <recommendedName>
        <fullName evidence="1">Stage 0 sporulation protein A homolog</fullName>
    </recommendedName>
</protein>
<dbReference type="SMART" id="SM00331">
    <property type="entry name" value="PP2C_SIG"/>
    <property type="match status" value="1"/>
</dbReference>
<dbReference type="InterPro" id="IPR001932">
    <property type="entry name" value="PPM-type_phosphatase-like_dom"/>
</dbReference>
<evidence type="ECO:0000313" key="8">
    <source>
        <dbReference type="Proteomes" id="UP000449710"/>
    </source>
</evidence>
<dbReference type="GO" id="GO:0016791">
    <property type="term" value="F:phosphatase activity"/>
    <property type="evidence" value="ECO:0007669"/>
    <property type="project" value="TreeGrafter"/>
</dbReference>